<keyword evidence="2" id="KW-1185">Reference proteome</keyword>
<evidence type="ECO:0000313" key="2">
    <source>
        <dbReference type="Proteomes" id="UP001597493"/>
    </source>
</evidence>
<protein>
    <submittedName>
        <fullName evidence="1">Uncharacterized protein</fullName>
    </submittedName>
</protein>
<sequence length="487" mass="56923">MKLKVYFSDFFEIKPSVLENYGAFDISLINDLPLFIDPFLLFNSPKKEYQMLHNNILKYLRFLRDKAQSGMISDGLLRAWYMFPEIKQNWFGFCRNGNGGSGLGRDFAVALHENLGNLFSDFGKEKITQGSHLEKLCIIKENVGRDNISDFTTRLIHEYLLGYTQAFALKHLKPKFTRKVHVQNVRFNYETETWERDFFTLPYFNNDYVLLTPVDILTKDDTWINKSDIVKDFALIPECIDNEQLREQINNYFYMALPKKHSAKDRSYAVSKVIVEYPEFIDYYIKFKEQHGDEAEASSLEKVKESATFYVEQFKQLIHLLKSETDFYRTSGNTFEESLQRVIYLKNVIENNDGYRIFYSNGLPIKKEEDLQILYRLTWFATVSDVNREVNNGRGPVDFKISRGSKDKTLVEFKLASNSQLRRNLKNQVSIYEKANETGKSIKVIIYFTEHEFKKVDRILKELGLHGSKNIVLIDARNDNKPSASTA</sequence>
<organism evidence="1 2">
    <name type="scientific">Paenibacillus thailandensis</name>
    <dbReference type="NCBI Taxonomy" id="393250"/>
    <lineage>
        <taxon>Bacteria</taxon>
        <taxon>Bacillati</taxon>
        <taxon>Bacillota</taxon>
        <taxon>Bacilli</taxon>
        <taxon>Bacillales</taxon>
        <taxon>Paenibacillaceae</taxon>
        <taxon>Paenibacillus</taxon>
    </lineage>
</organism>
<name>A0ABW5QR76_9BACL</name>
<dbReference type="EMBL" id="JBHUMY010000001">
    <property type="protein sequence ID" value="MFD2658796.1"/>
    <property type="molecule type" value="Genomic_DNA"/>
</dbReference>
<comment type="caution">
    <text evidence="1">The sequence shown here is derived from an EMBL/GenBank/DDBJ whole genome shotgun (WGS) entry which is preliminary data.</text>
</comment>
<dbReference type="Proteomes" id="UP001597493">
    <property type="component" value="Unassembled WGS sequence"/>
</dbReference>
<gene>
    <name evidence="1" type="ORF">ACFSW5_00785</name>
</gene>
<accession>A0ABW5QR76</accession>
<proteinExistence type="predicted"/>
<dbReference type="RefSeq" id="WP_379268679.1">
    <property type="nucleotide sequence ID" value="NZ_JBHUGT010000054.1"/>
</dbReference>
<reference evidence="2" key="1">
    <citation type="journal article" date="2019" name="Int. J. Syst. Evol. Microbiol.">
        <title>The Global Catalogue of Microorganisms (GCM) 10K type strain sequencing project: providing services to taxonomists for standard genome sequencing and annotation.</title>
        <authorList>
            <consortium name="The Broad Institute Genomics Platform"/>
            <consortium name="The Broad Institute Genome Sequencing Center for Infectious Disease"/>
            <person name="Wu L."/>
            <person name="Ma J."/>
        </authorList>
    </citation>
    <scope>NUCLEOTIDE SEQUENCE [LARGE SCALE GENOMIC DNA]</scope>
    <source>
        <strain evidence="2">TISTR 1827</strain>
    </source>
</reference>
<evidence type="ECO:0000313" key="1">
    <source>
        <dbReference type="EMBL" id="MFD2658796.1"/>
    </source>
</evidence>